<dbReference type="InterPro" id="IPR003448">
    <property type="entry name" value="Mopterin_biosynth_MoaE"/>
</dbReference>
<feature type="compositionally biased region" description="Polar residues" evidence="5">
    <location>
        <begin position="520"/>
        <end position="539"/>
    </location>
</feature>
<dbReference type="InterPro" id="IPR028888">
    <property type="entry name" value="MOCS2B_euk"/>
</dbReference>
<dbReference type="Gene3D" id="3.90.1170.40">
    <property type="entry name" value="Molybdopterin biosynthesis MoaE subunit"/>
    <property type="match status" value="1"/>
</dbReference>
<comment type="catalytic activity">
    <reaction evidence="4">
        <text>2 [molybdopterin-synthase sulfur-carrier protein]-C-terminal-Gly-aminoethanethioate + cyclic pyranopterin phosphate + H2O = molybdopterin + 2 [molybdopterin-synthase sulfur-carrier protein]-C-terminal Gly-Gly + 2 H(+)</text>
        <dbReference type="Rhea" id="RHEA:26333"/>
        <dbReference type="Rhea" id="RHEA-COMP:12202"/>
        <dbReference type="Rhea" id="RHEA-COMP:19907"/>
        <dbReference type="ChEBI" id="CHEBI:15377"/>
        <dbReference type="ChEBI" id="CHEBI:15378"/>
        <dbReference type="ChEBI" id="CHEBI:58698"/>
        <dbReference type="ChEBI" id="CHEBI:59648"/>
        <dbReference type="ChEBI" id="CHEBI:90778"/>
        <dbReference type="ChEBI" id="CHEBI:232372"/>
        <dbReference type="EC" id="2.8.1.12"/>
    </reaction>
</comment>
<comment type="similarity">
    <text evidence="4">Belongs to the MoaE family. MOCS2B subfamily.</text>
</comment>
<feature type="binding site" evidence="4">
    <location>
        <begin position="170"/>
        <end position="171"/>
    </location>
    <ligand>
        <name>substrate</name>
    </ligand>
</feature>
<keyword evidence="2 4" id="KW-0808">Transferase</keyword>
<evidence type="ECO:0000313" key="6">
    <source>
        <dbReference type="EMBL" id="KAK2583720.1"/>
    </source>
</evidence>
<comment type="miscellaneous">
    <text evidence="4">This protein is produced by a bicistronic gene which also produces the large subunit (MOCS2A).</text>
</comment>
<comment type="function">
    <text evidence="4">Catalytic subunit of the molybdopterin synthase complex, a complex that catalyzes the conversion of precursor Z into molybdopterin. Acts by mediating the incorporation of 2 sulfur atoms from thiocarboxylated MOCS2A into precursor Z to generate a dithiolene group.</text>
</comment>
<dbReference type="PANTHER" id="PTHR23404">
    <property type="entry name" value="MOLYBDOPTERIN SYNTHASE RELATED"/>
    <property type="match status" value="1"/>
</dbReference>
<evidence type="ECO:0000313" key="7">
    <source>
        <dbReference type="Proteomes" id="UP001258017"/>
    </source>
</evidence>
<name>A0AAD9RQE8_9HYME</name>
<keyword evidence="3 4" id="KW-0501">Molybdenum cofactor biosynthesis</keyword>
<dbReference type="HAMAP" id="MF_03052">
    <property type="entry name" value="MOC2B"/>
    <property type="match status" value="1"/>
</dbReference>
<comment type="subcellular location">
    <subcellularLocation>
        <location evidence="4">Cytoplasm</location>
    </subcellularLocation>
</comment>
<proteinExistence type="inferred from homology"/>
<feature type="compositionally biased region" description="Low complexity" evidence="5">
    <location>
        <begin position="491"/>
        <end position="507"/>
    </location>
</feature>
<keyword evidence="7" id="KW-1185">Reference proteome</keyword>
<dbReference type="Proteomes" id="UP001258017">
    <property type="component" value="Unassembled WGS sequence"/>
</dbReference>
<feature type="compositionally biased region" description="Basic and acidic residues" evidence="5">
    <location>
        <begin position="481"/>
        <end position="490"/>
    </location>
</feature>
<dbReference type="Pfam" id="PF02391">
    <property type="entry name" value="MoaE"/>
    <property type="match status" value="1"/>
</dbReference>
<feature type="compositionally biased region" description="Polar residues" evidence="5">
    <location>
        <begin position="471"/>
        <end position="480"/>
    </location>
</feature>
<comment type="caution">
    <text evidence="6">The sequence shown here is derived from an EMBL/GenBank/DDBJ whole genome shotgun (WGS) entry which is preliminary data.</text>
</comment>
<evidence type="ECO:0000256" key="5">
    <source>
        <dbReference type="SAM" id="MobiDB-lite"/>
    </source>
</evidence>
<dbReference type="GO" id="GO:0006777">
    <property type="term" value="P:Mo-molybdopterin cofactor biosynthetic process"/>
    <property type="evidence" value="ECO:0007669"/>
    <property type="project" value="UniProtKB-UniRule"/>
</dbReference>
<feature type="binding site" evidence="4">
    <location>
        <begin position="193"/>
        <end position="195"/>
    </location>
    <ligand>
        <name>substrate</name>
    </ligand>
</feature>
<comment type="subunit">
    <text evidence="4">Heterotetramer; composed of 2 small (MOCS2A) and 2 large (MOCS2B) subunits.</text>
</comment>
<organism evidence="6 7">
    <name type="scientific">Odynerus spinipes</name>
    <dbReference type="NCBI Taxonomy" id="1348599"/>
    <lineage>
        <taxon>Eukaryota</taxon>
        <taxon>Metazoa</taxon>
        <taxon>Ecdysozoa</taxon>
        <taxon>Arthropoda</taxon>
        <taxon>Hexapoda</taxon>
        <taxon>Insecta</taxon>
        <taxon>Pterygota</taxon>
        <taxon>Neoptera</taxon>
        <taxon>Endopterygota</taxon>
        <taxon>Hymenoptera</taxon>
        <taxon>Apocrita</taxon>
        <taxon>Aculeata</taxon>
        <taxon>Vespoidea</taxon>
        <taxon>Vespidae</taxon>
        <taxon>Eumeninae</taxon>
        <taxon>Odynerus</taxon>
    </lineage>
</organism>
<keyword evidence="1 4" id="KW-0963">Cytoplasm</keyword>
<evidence type="ECO:0000256" key="2">
    <source>
        <dbReference type="ARBA" id="ARBA00022679"/>
    </source>
</evidence>
<evidence type="ECO:0000256" key="3">
    <source>
        <dbReference type="ARBA" id="ARBA00023150"/>
    </source>
</evidence>
<protein>
    <recommendedName>
        <fullName evidence="4">Molybdopterin synthase catalytic subunit</fullName>
        <ecNumber evidence="4">2.8.1.12</ecNumber>
    </recommendedName>
    <alternativeName>
        <fullName evidence="4">Molybdenum cofactor synthesis protein 2 large subunit</fullName>
    </alternativeName>
    <alternativeName>
        <fullName evidence="4">Molybdenum cofactor synthesis protein 2B</fullName>
        <shortName evidence="4">MOCS2B</shortName>
    </alternativeName>
</protein>
<evidence type="ECO:0000256" key="1">
    <source>
        <dbReference type="ARBA" id="ARBA00022490"/>
    </source>
</evidence>
<dbReference type="SUPFAM" id="SSF54690">
    <property type="entry name" value="Molybdopterin synthase subunit MoaE"/>
    <property type="match status" value="1"/>
</dbReference>
<feature type="binding site" evidence="4">
    <location>
        <position position="186"/>
    </location>
    <ligand>
        <name>substrate</name>
    </ligand>
</feature>
<dbReference type="CDD" id="cd00756">
    <property type="entry name" value="MoaE"/>
    <property type="match status" value="1"/>
</dbReference>
<evidence type="ECO:0000256" key="4">
    <source>
        <dbReference type="HAMAP-Rule" id="MF_03052"/>
    </source>
</evidence>
<sequence>MLVDLNPLISPENAKQVEVKVLFFAKARELVGFKECKIIVPNKLSYLELLNTIVALFHLDDITEVNMGTGKDFVKLEHKELNIGEIVNLTVSPKCGAVSTFIGTTRDNFEDKKVIKLEYEAYEPMAVKEMYNICAKVRSKWNIEHIALYHRLGEVPVTEASVVIAVSSPHRQESLKAVEYAINTLKASVPIWKKEVYDAEEPEWKENKECTWSNNTVTCNDTKGKLKDSAKSSCSNENNPSEDVELVVDEPVLYDPNLIQIRATSDELKHRIQSFIERKRQQVNLVNVQEFCCYREQNDEKQDSCARVDAILIRRKDSKSHVKVHRVSNTWGPQTVDQSRLHKPNYMTNQSNNDYSSVLDDRMSATEKILGIIKPVPRDIYERLKNIEDRILFLEGVSPEYKDFWVTDDMDNITNNVKPVRKRTYSMAELDSKLHELENKYAKKMKDASTIRELENFRCATSLPIRDSIMLSQRKGTTTMRKLDGKRPKESMSSSSLSGMSQLSNSSEEALEPFVHKPRNSNTGERTTKEQSPINNEWLLSNPVGNRAPTLRFKCCALSTPPNDPPAKQLHMTYKIFQTDTKLINLLLQSHGLSESEKCPS</sequence>
<gene>
    <name evidence="4" type="primary">Mocs2</name>
    <name evidence="6" type="ORF">KPH14_009639</name>
</gene>
<dbReference type="InterPro" id="IPR036563">
    <property type="entry name" value="MoaE_sf"/>
</dbReference>
<feature type="region of interest" description="Disordered" evidence="5">
    <location>
        <begin position="471"/>
        <end position="541"/>
    </location>
</feature>
<accession>A0AAD9RQE8</accession>
<dbReference type="AlphaFoldDB" id="A0AAD9RQE8"/>
<dbReference type="EMBL" id="JAIFRP010000030">
    <property type="protein sequence ID" value="KAK2583720.1"/>
    <property type="molecule type" value="Genomic_DNA"/>
</dbReference>
<dbReference type="FunFam" id="3.90.1170.40:FF:000002">
    <property type="entry name" value="Molybdopterin synthase catalytic subunit"/>
    <property type="match status" value="1"/>
</dbReference>
<reference evidence="6" key="2">
    <citation type="journal article" date="2023" name="Commun. Biol.">
        <title>Intrasexual cuticular hydrocarbon dimorphism in a wasp sheds light on hydrocarbon biosynthesis genes in Hymenoptera.</title>
        <authorList>
            <person name="Moris V.C."/>
            <person name="Podsiadlowski L."/>
            <person name="Martin S."/>
            <person name="Oeyen J.P."/>
            <person name="Donath A."/>
            <person name="Petersen M."/>
            <person name="Wilbrandt J."/>
            <person name="Misof B."/>
            <person name="Liedtke D."/>
            <person name="Thamm M."/>
            <person name="Scheiner R."/>
            <person name="Schmitt T."/>
            <person name="Niehuis O."/>
        </authorList>
    </citation>
    <scope>NUCLEOTIDE SEQUENCE</scope>
    <source>
        <strain evidence="6">GBR_01_08_01A</strain>
    </source>
</reference>
<dbReference type="GO" id="GO:1990140">
    <property type="term" value="C:molybdopterin synthase complex"/>
    <property type="evidence" value="ECO:0007669"/>
    <property type="project" value="UniProtKB-UniRule"/>
</dbReference>
<dbReference type="EC" id="2.8.1.12" evidence="4"/>
<dbReference type="GO" id="GO:0030366">
    <property type="term" value="F:molybdopterin synthase activity"/>
    <property type="evidence" value="ECO:0007669"/>
    <property type="project" value="UniProtKB-UniRule"/>
</dbReference>
<comment type="pathway">
    <text evidence="4">Cofactor biosynthesis; molybdopterin biosynthesis.</text>
</comment>
<reference evidence="6" key="1">
    <citation type="submission" date="2021-08" db="EMBL/GenBank/DDBJ databases">
        <authorList>
            <person name="Misof B."/>
            <person name="Oliver O."/>
            <person name="Podsiadlowski L."/>
            <person name="Donath A."/>
            <person name="Peters R."/>
            <person name="Mayer C."/>
            <person name="Rust J."/>
            <person name="Gunkel S."/>
            <person name="Lesny P."/>
            <person name="Martin S."/>
            <person name="Oeyen J.P."/>
            <person name="Petersen M."/>
            <person name="Panagiotis P."/>
            <person name="Wilbrandt J."/>
            <person name="Tanja T."/>
        </authorList>
    </citation>
    <scope>NUCLEOTIDE SEQUENCE</scope>
    <source>
        <strain evidence="6">GBR_01_08_01A</strain>
        <tissue evidence="6">Thorax + abdomen</tissue>
    </source>
</reference>